<evidence type="ECO:0000313" key="6">
    <source>
        <dbReference type="EMBL" id="KAK6190553.1"/>
    </source>
</evidence>
<dbReference type="GO" id="GO:0046872">
    <property type="term" value="F:metal ion binding"/>
    <property type="evidence" value="ECO:0007669"/>
    <property type="project" value="UniProtKB-KW"/>
</dbReference>
<dbReference type="Proteomes" id="UP001347796">
    <property type="component" value="Unassembled WGS sequence"/>
</dbReference>
<accession>A0AAN8K2L5</accession>
<feature type="binding site" evidence="3">
    <location>
        <position position="66"/>
    </location>
    <ligand>
        <name>GTP</name>
        <dbReference type="ChEBI" id="CHEBI:37565"/>
    </ligand>
</feature>
<sequence length="185" mass="20339">MVLLIGPTGSGKTLILKRLQAHNFSGKGGIENLDDVPSTIPTVGTNIVNIITGRRNSELTVRELGGSMAPIWNKYYKDTSAIIFVIDVSNRFQIASACIQLLTMMSSSEVNVPVAIVFNKIDMMTVMSSSEIETVLRLDEVVESATQKVSIFSVSAKTGKNLNNLLKWIVENYQIERPNVESMET</sequence>
<evidence type="ECO:0000256" key="1">
    <source>
        <dbReference type="ARBA" id="ARBA00022741"/>
    </source>
</evidence>
<keyword evidence="4" id="KW-0479">Metal-binding</keyword>
<evidence type="ECO:0008006" key="8">
    <source>
        <dbReference type="Google" id="ProtNLM"/>
    </source>
</evidence>
<keyword evidence="7" id="KW-1185">Reference proteome</keyword>
<dbReference type="GO" id="GO:0003924">
    <property type="term" value="F:GTPase activity"/>
    <property type="evidence" value="ECO:0007669"/>
    <property type="project" value="InterPro"/>
</dbReference>
<dbReference type="Gene3D" id="3.40.50.300">
    <property type="entry name" value="P-loop containing nucleotide triphosphate hydrolases"/>
    <property type="match status" value="1"/>
</dbReference>
<evidence type="ECO:0000256" key="3">
    <source>
        <dbReference type="PIRSR" id="PIRSR606689-1"/>
    </source>
</evidence>
<proteinExistence type="predicted"/>
<dbReference type="Pfam" id="PF00025">
    <property type="entry name" value="Arf"/>
    <property type="match status" value="1"/>
</dbReference>
<dbReference type="PROSITE" id="PS51417">
    <property type="entry name" value="ARF"/>
    <property type="match status" value="1"/>
</dbReference>
<reference evidence="5 7" key="1">
    <citation type="submission" date="2024-01" db="EMBL/GenBank/DDBJ databases">
        <title>The genome of the rayed Mediterranean limpet Patella caerulea (Linnaeus, 1758).</title>
        <authorList>
            <person name="Anh-Thu Weber A."/>
            <person name="Halstead-Nussloch G."/>
        </authorList>
    </citation>
    <scope>NUCLEOTIDE SEQUENCE [LARGE SCALE GENOMIC DNA]</scope>
    <source>
        <strain evidence="5">AATW-2023a</strain>
        <tissue evidence="5">Whole specimen</tissue>
    </source>
</reference>
<comment type="caution">
    <text evidence="5">The sequence shown here is derived from an EMBL/GenBank/DDBJ whole genome shotgun (WGS) entry which is preliminary data.</text>
</comment>
<keyword evidence="1 3" id="KW-0547">Nucleotide-binding</keyword>
<feature type="binding site" evidence="4">
    <location>
        <position position="42"/>
    </location>
    <ligand>
        <name>Mg(2+)</name>
        <dbReference type="ChEBI" id="CHEBI:18420"/>
    </ligand>
</feature>
<dbReference type="PANTHER" id="PTHR46688">
    <property type="entry name" value="ADP-RIBOSYLATION FACTOR-LIKE PROTEIN 16"/>
    <property type="match status" value="1"/>
</dbReference>
<gene>
    <name evidence="6" type="ORF">SNE40_002393</name>
    <name evidence="5" type="ORF">SNE40_006425</name>
</gene>
<dbReference type="AlphaFoldDB" id="A0AAN8K2L5"/>
<dbReference type="EMBL" id="JAZGQO010000006">
    <property type="protein sequence ID" value="KAK6183833.1"/>
    <property type="molecule type" value="Genomic_DNA"/>
</dbReference>
<keyword evidence="2 3" id="KW-0342">GTP-binding</keyword>
<keyword evidence="4" id="KW-0460">Magnesium</keyword>
<dbReference type="PANTHER" id="PTHR46688:SF1">
    <property type="entry name" value="ADP-RIBOSYLATION FACTOR-LIKE PROTEIN 16"/>
    <property type="match status" value="1"/>
</dbReference>
<dbReference type="SMART" id="SM00177">
    <property type="entry name" value="ARF"/>
    <property type="match status" value="1"/>
</dbReference>
<feature type="binding site" evidence="4">
    <location>
        <position position="13"/>
    </location>
    <ligand>
        <name>Mg(2+)</name>
        <dbReference type="ChEBI" id="CHEBI:18420"/>
    </ligand>
</feature>
<feature type="binding site" evidence="3">
    <location>
        <begin position="6"/>
        <end position="13"/>
    </location>
    <ligand>
        <name>GTP</name>
        <dbReference type="ChEBI" id="CHEBI:37565"/>
    </ligand>
</feature>
<evidence type="ECO:0000313" key="5">
    <source>
        <dbReference type="EMBL" id="KAK6183833.1"/>
    </source>
</evidence>
<dbReference type="EMBL" id="JAZGQO010000002">
    <property type="protein sequence ID" value="KAK6190553.1"/>
    <property type="molecule type" value="Genomic_DNA"/>
</dbReference>
<feature type="binding site" evidence="3">
    <location>
        <begin position="119"/>
        <end position="122"/>
    </location>
    <ligand>
        <name>GTP</name>
        <dbReference type="ChEBI" id="CHEBI:37565"/>
    </ligand>
</feature>
<dbReference type="SUPFAM" id="SSF52540">
    <property type="entry name" value="P-loop containing nucleoside triphosphate hydrolases"/>
    <property type="match status" value="1"/>
</dbReference>
<name>A0AAN8K2L5_PATCE</name>
<evidence type="ECO:0000256" key="4">
    <source>
        <dbReference type="PIRSR" id="PIRSR606689-2"/>
    </source>
</evidence>
<evidence type="ECO:0000256" key="2">
    <source>
        <dbReference type="ARBA" id="ARBA00023134"/>
    </source>
</evidence>
<protein>
    <recommendedName>
        <fullName evidence="8">ADP-ribosylation factor-like protein 16</fullName>
    </recommendedName>
</protein>
<dbReference type="InterPro" id="IPR006689">
    <property type="entry name" value="Small_GTPase_ARF/SAR"/>
</dbReference>
<dbReference type="GO" id="GO:0005525">
    <property type="term" value="F:GTP binding"/>
    <property type="evidence" value="ECO:0007669"/>
    <property type="project" value="UniProtKB-KW"/>
</dbReference>
<organism evidence="5 7">
    <name type="scientific">Patella caerulea</name>
    <name type="common">Rayed Mediterranean limpet</name>
    <dbReference type="NCBI Taxonomy" id="87958"/>
    <lineage>
        <taxon>Eukaryota</taxon>
        <taxon>Metazoa</taxon>
        <taxon>Spiralia</taxon>
        <taxon>Lophotrochozoa</taxon>
        <taxon>Mollusca</taxon>
        <taxon>Gastropoda</taxon>
        <taxon>Patellogastropoda</taxon>
        <taxon>Patelloidea</taxon>
        <taxon>Patellidae</taxon>
        <taxon>Patella</taxon>
    </lineage>
</organism>
<evidence type="ECO:0000313" key="7">
    <source>
        <dbReference type="Proteomes" id="UP001347796"/>
    </source>
</evidence>
<dbReference type="InterPro" id="IPR027417">
    <property type="entry name" value="P-loop_NTPase"/>
</dbReference>